<keyword evidence="8" id="KW-1133">Transmembrane helix</keyword>
<evidence type="ECO:0000256" key="2">
    <source>
        <dbReference type="ARBA" id="ARBA00022670"/>
    </source>
</evidence>
<keyword evidence="11" id="KW-1185">Reference proteome</keyword>
<evidence type="ECO:0000256" key="7">
    <source>
        <dbReference type="ARBA" id="ARBA00023145"/>
    </source>
</evidence>
<dbReference type="GeneID" id="41589721"/>
<dbReference type="Proteomes" id="UP000193404">
    <property type="component" value="Chromosome"/>
</dbReference>
<name>A0A1W6JXF5_9CREN</name>
<evidence type="ECO:0000256" key="4">
    <source>
        <dbReference type="ARBA" id="ARBA00022801"/>
    </source>
</evidence>
<feature type="transmembrane region" description="Helical" evidence="8">
    <location>
        <begin position="1053"/>
        <end position="1071"/>
    </location>
</feature>
<dbReference type="InterPro" id="IPR050819">
    <property type="entry name" value="Tripeptidyl-peptidase_I"/>
</dbReference>
<dbReference type="SMART" id="SM00944">
    <property type="entry name" value="Pro-kuma_activ"/>
    <property type="match status" value="1"/>
</dbReference>
<dbReference type="CDD" id="cd04056">
    <property type="entry name" value="Peptidases_S53"/>
    <property type="match status" value="1"/>
</dbReference>
<evidence type="ECO:0000256" key="8">
    <source>
        <dbReference type="SAM" id="Phobius"/>
    </source>
</evidence>
<keyword evidence="8" id="KW-0812">Transmembrane</keyword>
<keyword evidence="6" id="KW-0106">Calcium</keyword>
<protein>
    <submittedName>
        <fullName evidence="10">Peptidase S53</fullName>
    </submittedName>
</protein>
<keyword evidence="3" id="KW-0479">Metal-binding</keyword>
<dbReference type="PANTHER" id="PTHR14218">
    <property type="entry name" value="PROTEASE S8 TRIPEPTIDYL PEPTIDASE I CLN2"/>
    <property type="match status" value="1"/>
</dbReference>
<gene>
    <name evidence="10" type="ORF">B6F84_02340</name>
</gene>
<dbReference type="InterPro" id="IPR015366">
    <property type="entry name" value="S53_propep"/>
</dbReference>
<dbReference type="KEGG" id="aman:B6F84_02340"/>
<evidence type="ECO:0000259" key="9">
    <source>
        <dbReference type="PROSITE" id="PS51695"/>
    </source>
</evidence>
<dbReference type="GO" id="GO:0004252">
    <property type="term" value="F:serine-type endopeptidase activity"/>
    <property type="evidence" value="ECO:0007669"/>
    <property type="project" value="InterPro"/>
</dbReference>
<evidence type="ECO:0000256" key="5">
    <source>
        <dbReference type="ARBA" id="ARBA00022825"/>
    </source>
</evidence>
<evidence type="ECO:0000313" key="10">
    <source>
        <dbReference type="EMBL" id="ARM74981.1"/>
    </source>
</evidence>
<evidence type="ECO:0000313" key="11">
    <source>
        <dbReference type="Proteomes" id="UP000193404"/>
    </source>
</evidence>
<keyword evidence="2" id="KW-0645">Protease</keyword>
<dbReference type="Pfam" id="PF00082">
    <property type="entry name" value="Peptidase_S8"/>
    <property type="match status" value="1"/>
</dbReference>
<dbReference type="InterPro" id="IPR036852">
    <property type="entry name" value="Peptidase_S8/S53_dom_sf"/>
</dbReference>
<dbReference type="STRING" id="282676.B6F84_02340"/>
<organism evidence="10 11">
    <name type="scientific">Acidianus manzaensis</name>
    <dbReference type="NCBI Taxonomy" id="282676"/>
    <lineage>
        <taxon>Archaea</taxon>
        <taxon>Thermoproteota</taxon>
        <taxon>Thermoprotei</taxon>
        <taxon>Sulfolobales</taxon>
        <taxon>Sulfolobaceae</taxon>
        <taxon>Acidianus</taxon>
    </lineage>
</organism>
<reference evidence="10 11" key="1">
    <citation type="submission" date="2017-03" db="EMBL/GenBank/DDBJ databases">
        <title>Sulfur activation and transportation mechanism of thermophilic Archaea Acidianus manzaensis YN-25.</title>
        <authorList>
            <person name="Ma Y."/>
            <person name="Yang Y."/>
            <person name="Xia J."/>
        </authorList>
    </citation>
    <scope>NUCLEOTIDE SEQUENCE [LARGE SCALE GENOMIC DNA]</scope>
    <source>
        <strain evidence="10 11">YN-25</strain>
    </source>
</reference>
<dbReference type="PROSITE" id="PS51695">
    <property type="entry name" value="SEDOLISIN"/>
    <property type="match status" value="1"/>
</dbReference>
<keyword evidence="7" id="KW-0865">Zymogen</keyword>
<dbReference type="PROSITE" id="PS00138">
    <property type="entry name" value="SUBTILASE_SER"/>
    <property type="match status" value="1"/>
</dbReference>
<dbReference type="Gene3D" id="3.40.50.200">
    <property type="entry name" value="Peptidase S8/S53 domain"/>
    <property type="match status" value="1"/>
</dbReference>
<dbReference type="OrthoDB" id="56693at2157"/>
<dbReference type="InterPro" id="IPR023828">
    <property type="entry name" value="Peptidase_S8_Ser-AS"/>
</dbReference>
<dbReference type="AlphaFoldDB" id="A0A1W6JXF5"/>
<dbReference type="InterPro" id="IPR030400">
    <property type="entry name" value="Sedolisin_dom"/>
</dbReference>
<dbReference type="InterPro" id="IPR000209">
    <property type="entry name" value="Peptidase_S8/S53_dom"/>
</dbReference>
<evidence type="ECO:0000256" key="6">
    <source>
        <dbReference type="ARBA" id="ARBA00022837"/>
    </source>
</evidence>
<keyword evidence="8" id="KW-0472">Membrane</keyword>
<dbReference type="PANTHER" id="PTHR14218:SF15">
    <property type="entry name" value="TRIPEPTIDYL-PEPTIDASE 1"/>
    <property type="match status" value="1"/>
</dbReference>
<evidence type="ECO:0000256" key="3">
    <source>
        <dbReference type="ARBA" id="ARBA00022723"/>
    </source>
</evidence>
<dbReference type="RefSeq" id="WP_148690736.1">
    <property type="nucleotide sequence ID" value="NZ_CP020477.1"/>
</dbReference>
<dbReference type="GO" id="GO:0046872">
    <property type="term" value="F:metal ion binding"/>
    <property type="evidence" value="ECO:0007669"/>
    <property type="project" value="UniProtKB-KW"/>
</dbReference>
<dbReference type="SUPFAM" id="SSF52743">
    <property type="entry name" value="Subtilisin-like"/>
    <property type="match status" value="1"/>
</dbReference>
<accession>A0A1W6JXF5</accession>
<comment type="cofactor">
    <cofactor evidence="1">
        <name>Ca(2+)</name>
        <dbReference type="ChEBI" id="CHEBI:29108"/>
    </cofactor>
</comment>
<evidence type="ECO:0000256" key="1">
    <source>
        <dbReference type="ARBA" id="ARBA00001913"/>
    </source>
</evidence>
<keyword evidence="5" id="KW-0720">Serine protease</keyword>
<dbReference type="GO" id="GO:0006508">
    <property type="term" value="P:proteolysis"/>
    <property type="evidence" value="ECO:0007669"/>
    <property type="project" value="UniProtKB-KW"/>
</dbReference>
<keyword evidence="4" id="KW-0378">Hydrolase</keyword>
<dbReference type="GO" id="GO:0008240">
    <property type="term" value="F:tripeptidyl-peptidase activity"/>
    <property type="evidence" value="ECO:0007669"/>
    <property type="project" value="TreeGrafter"/>
</dbReference>
<proteinExistence type="predicted"/>
<sequence>MFKTLMILALLLTQVIPFISSVNLTNNHQDISLQSINPNSFVTIAIVETPKNLALLQMYVENHIILNSTEVYNLFIPNNTINNIVDYLHRYNINTTTYYNVVLASGPAKSLEKALNGTIYVNNFNSIRFYQFLGDPPSIIGNAEIFGTNITAALLAKPNTIYNVSQAVAYNYVLPSQLQEAYNTTWLYNHGITGNGTTIGILDFCGDPYIIQQLDEFDNEFNISNPPFLQIQPIGCYNPNNGIETGWALEISLDVEYSHEIAPNAGIILYVANEQVPLPAAIAFIDQQDKVNVVSQSFGIPEIYVDLGLIPLSYVQSLTYEYWLGEVEGITFIAASGDEGGNGNNFYLFPEGNDILPSSDPYVLAAGGATLYSSGSSSVQTAWSGESVYGATTGGYSSIFPSPWYQGLNGFRSVPDVVADANPYSGVPVVYYHNEVCLVGGTSVASPTIAGIIDLASEVHGKLGFINPMIYALNGTKALVPIDFGYNTPYIVNSTPNPVTGLGYINAGYFVMLVHNVSTISVATTNSTYLDGEIAKVIVKASPLVPVQGYVYNGSTIIERFPLVYNGSYWIGEFSVTGSGIEEIVIKQGNEYTGTYITVGLQAEYILPEVGVYTSPGSMPILAELIYPNGTGAIAPNNLEATVYKYIPSDNSFSVYATTELSVPSIILLSSLNIIIINNGSFVYGTFNDFPNFGGIYMVKISGIFGFDEYVEGAYVLPYIVPSAFTEPTVISPGSNITIGVSVEAEVYPNITFELVSTDGKIVYSTTINSVDVNGQIFYVKQITLPKNIEAGYYYIIAKAIYEGSNYSVNSYGYTQIYVSPYSLNVKLLSPTSSALYENQSFILRALITYPNGTPVKFGIFNAVIIPSYLAGDFDSLDITFSTPLIYHNGYWIANITTPSGNSNPLGYSTEGLAGNWYIYIYGVSSSGVPISFPASLDYSSLAIVPSTPNKIFSLLPYIYTSFFNGTIAVNMYIQNAVIINHDATFIDTIIQNLEAKNSTITLINSQVIHEKIDNSKIISNENITSDEITTNTSSTISPNTTINGNNVSNSKLYVLVSILVVVLAIFFVLIKKLK</sequence>
<feature type="domain" description="Peptidase S53" evidence="9">
    <location>
        <begin position="172"/>
        <end position="517"/>
    </location>
</feature>
<dbReference type="EMBL" id="CP020477">
    <property type="protein sequence ID" value="ARM74981.1"/>
    <property type="molecule type" value="Genomic_DNA"/>
</dbReference>